<keyword evidence="3" id="KW-1185">Reference proteome</keyword>
<evidence type="ECO:0000313" key="3">
    <source>
        <dbReference type="Proteomes" id="UP000700815"/>
    </source>
</evidence>
<evidence type="ECO:0000259" key="1">
    <source>
        <dbReference type="Pfam" id="PF01844"/>
    </source>
</evidence>
<dbReference type="EMBL" id="JAHBBH010000027">
    <property type="protein sequence ID" value="MBW3093083.1"/>
    <property type="molecule type" value="Genomic_DNA"/>
</dbReference>
<keyword evidence="2" id="KW-0540">Nuclease</keyword>
<sequence length="129" mass="14705">MPRRENRRPAVNGPDNDTRRLILHRDAYRCLVCGRDLEASWSGYSIHHRRLRSHGGPDLNQPSNLILLCGSGTTGCHGEVHANPDHAYHHGWLVHAWADPATTPLLTRRHGWILLNPDGTWTPYRKDIQ</sequence>
<proteinExistence type="predicted"/>
<name>A0ABS6WG89_9BIFI</name>
<reference evidence="2 3" key="1">
    <citation type="submission" date="2021-05" db="EMBL/GenBank/DDBJ databases">
        <title>Phylogenetic classification of ten novel species belonging to the genus Bifidobacterium comprising B. colchicus sp. nov., B. abeli sp. nov., B. bicoloris sp. nov., B. guerezis sp. nov., B. rosaliae sp. nov., B. santillanensis sp. nov., B. argentati sp. nov., B. amazzoni sp. nov., B. pluviali sp. nov., and B. pinnaculum sp. nov.</title>
        <authorList>
            <person name="Lugli G.A."/>
            <person name="Ruiz Garcia L."/>
            <person name="Margolles A."/>
            <person name="Ventura M."/>
        </authorList>
    </citation>
    <scope>NUCLEOTIDE SEQUENCE [LARGE SCALE GENOMIC DNA]</scope>
    <source>
        <strain evidence="2 3">82T10</strain>
    </source>
</reference>
<dbReference type="CDD" id="cd00085">
    <property type="entry name" value="HNHc"/>
    <property type="match status" value="1"/>
</dbReference>
<dbReference type="InterPro" id="IPR002711">
    <property type="entry name" value="HNH"/>
</dbReference>
<protein>
    <submittedName>
        <fullName evidence="2">HNH endonuclease</fullName>
    </submittedName>
</protein>
<keyword evidence="2" id="KW-0255">Endonuclease</keyword>
<evidence type="ECO:0000313" key="2">
    <source>
        <dbReference type="EMBL" id="MBW3093083.1"/>
    </source>
</evidence>
<dbReference type="Proteomes" id="UP000700815">
    <property type="component" value="Unassembled WGS sequence"/>
</dbReference>
<dbReference type="GO" id="GO:0004519">
    <property type="term" value="F:endonuclease activity"/>
    <property type="evidence" value="ECO:0007669"/>
    <property type="project" value="UniProtKB-KW"/>
</dbReference>
<dbReference type="Pfam" id="PF01844">
    <property type="entry name" value="HNH"/>
    <property type="match status" value="1"/>
</dbReference>
<accession>A0ABS6WG89</accession>
<dbReference type="InterPro" id="IPR003615">
    <property type="entry name" value="HNH_nuc"/>
</dbReference>
<organism evidence="2 3">
    <name type="scientific">Bifidobacterium miconis</name>
    <dbReference type="NCBI Taxonomy" id="2834435"/>
    <lineage>
        <taxon>Bacteria</taxon>
        <taxon>Bacillati</taxon>
        <taxon>Actinomycetota</taxon>
        <taxon>Actinomycetes</taxon>
        <taxon>Bifidobacteriales</taxon>
        <taxon>Bifidobacteriaceae</taxon>
        <taxon>Bifidobacterium</taxon>
    </lineage>
</organism>
<gene>
    <name evidence="2" type="ORF">KIH79_09145</name>
</gene>
<comment type="caution">
    <text evidence="2">The sequence shown here is derived from an EMBL/GenBank/DDBJ whole genome shotgun (WGS) entry which is preliminary data.</text>
</comment>
<feature type="domain" description="HNH" evidence="1">
    <location>
        <begin position="30"/>
        <end position="79"/>
    </location>
</feature>
<keyword evidence="2" id="KW-0378">Hydrolase</keyword>